<accession>A0ACC0BUD2</accession>
<sequence length="98" mass="11337">MRVSRVAGKSERIKTHQHNFYTRIQRNMQCHSWATRTKSTSQNEVIGTKFRHLVVKTSQTPYGHSITKQPHSHITDSWGTYQVCPGTNLGFEPFLTLH</sequence>
<name>A0ACC0BUD2_CATRO</name>
<proteinExistence type="predicted"/>
<dbReference type="Proteomes" id="UP001060085">
    <property type="component" value="Linkage Group LG02"/>
</dbReference>
<organism evidence="1 2">
    <name type="scientific">Catharanthus roseus</name>
    <name type="common">Madagascar periwinkle</name>
    <name type="synonym">Vinca rosea</name>
    <dbReference type="NCBI Taxonomy" id="4058"/>
    <lineage>
        <taxon>Eukaryota</taxon>
        <taxon>Viridiplantae</taxon>
        <taxon>Streptophyta</taxon>
        <taxon>Embryophyta</taxon>
        <taxon>Tracheophyta</taxon>
        <taxon>Spermatophyta</taxon>
        <taxon>Magnoliopsida</taxon>
        <taxon>eudicotyledons</taxon>
        <taxon>Gunneridae</taxon>
        <taxon>Pentapetalae</taxon>
        <taxon>asterids</taxon>
        <taxon>lamiids</taxon>
        <taxon>Gentianales</taxon>
        <taxon>Apocynaceae</taxon>
        <taxon>Rauvolfioideae</taxon>
        <taxon>Vinceae</taxon>
        <taxon>Catharanthinae</taxon>
        <taxon>Catharanthus</taxon>
    </lineage>
</organism>
<protein>
    <submittedName>
        <fullName evidence="1">Uncharacterized protein</fullName>
    </submittedName>
</protein>
<evidence type="ECO:0000313" key="1">
    <source>
        <dbReference type="EMBL" id="KAI5676197.1"/>
    </source>
</evidence>
<comment type="caution">
    <text evidence="1">The sequence shown here is derived from an EMBL/GenBank/DDBJ whole genome shotgun (WGS) entry which is preliminary data.</text>
</comment>
<gene>
    <name evidence="1" type="ORF">M9H77_07147</name>
</gene>
<reference evidence="2" key="1">
    <citation type="journal article" date="2023" name="Nat. Plants">
        <title>Single-cell RNA sequencing provides a high-resolution roadmap for understanding the multicellular compartmentation of specialized metabolism.</title>
        <authorList>
            <person name="Sun S."/>
            <person name="Shen X."/>
            <person name="Li Y."/>
            <person name="Li Y."/>
            <person name="Wang S."/>
            <person name="Li R."/>
            <person name="Zhang H."/>
            <person name="Shen G."/>
            <person name="Guo B."/>
            <person name="Wei J."/>
            <person name="Xu J."/>
            <person name="St-Pierre B."/>
            <person name="Chen S."/>
            <person name="Sun C."/>
        </authorList>
    </citation>
    <scope>NUCLEOTIDE SEQUENCE [LARGE SCALE GENOMIC DNA]</scope>
</reference>
<evidence type="ECO:0000313" key="2">
    <source>
        <dbReference type="Proteomes" id="UP001060085"/>
    </source>
</evidence>
<dbReference type="EMBL" id="CM044702">
    <property type="protein sequence ID" value="KAI5676197.1"/>
    <property type="molecule type" value="Genomic_DNA"/>
</dbReference>
<keyword evidence="2" id="KW-1185">Reference proteome</keyword>